<evidence type="ECO:0000259" key="8">
    <source>
        <dbReference type="Pfam" id="PF00155"/>
    </source>
</evidence>
<evidence type="ECO:0000256" key="7">
    <source>
        <dbReference type="RuleBase" id="RU000481"/>
    </source>
</evidence>
<evidence type="ECO:0000256" key="5">
    <source>
        <dbReference type="ARBA" id="ARBA00022898"/>
    </source>
</evidence>
<evidence type="ECO:0000256" key="2">
    <source>
        <dbReference type="ARBA" id="ARBA00007441"/>
    </source>
</evidence>
<keyword evidence="10" id="KW-1185">Reference proteome</keyword>
<evidence type="ECO:0000313" key="9">
    <source>
        <dbReference type="EMBL" id="MDF2094698.1"/>
    </source>
</evidence>
<dbReference type="Gene3D" id="3.90.1150.10">
    <property type="entry name" value="Aspartate Aminotransferase, domain 1"/>
    <property type="match status" value="1"/>
</dbReference>
<comment type="cofactor">
    <cofactor evidence="1 7">
        <name>pyridoxal 5'-phosphate</name>
        <dbReference type="ChEBI" id="CHEBI:597326"/>
    </cofactor>
</comment>
<dbReference type="Gene3D" id="3.40.640.10">
    <property type="entry name" value="Type I PLP-dependent aspartate aminotransferase-like (Major domain)"/>
    <property type="match status" value="1"/>
</dbReference>
<evidence type="ECO:0000256" key="4">
    <source>
        <dbReference type="ARBA" id="ARBA00022679"/>
    </source>
</evidence>
<comment type="caution">
    <text evidence="9">The sequence shown here is derived from an EMBL/GenBank/DDBJ whole genome shotgun (WGS) entry which is preliminary data.</text>
</comment>
<gene>
    <name evidence="9" type="ORF">P2G67_01760</name>
</gene>
<dbReference type="PROSITE" id="PS00105">
    <property type="entry name" value="AA_TRANSFER_CLASS_1"/>
    <property type="match status" value="1"/>
</dbReference>
<comment type="catalytic activity">
    <reaction evidence="6">
        <text>L-aspartate + 2-oxoglutarate = oxaloacetate + L-glutamate</text>
        <dbReference type="Rhea" id="RHEA:21824"/>
        <dbReference type="ChEBI" id="CHEBI:16452"/>
        <dbReference type="ChEBI" id="CHEBI:16810"/>
        <dbReference type="ChEBI" id="CHEBI:29985"/>
        <dbReference type="ChEBI" id="CHEBI:29991"/>
        <dbReference type="EC" id="2.6.1.1"/>
    </reaction>
</comment>
<dbReference type="GO" id="GO:0008483">
    <property type="term" value="F:transaminase activity"/>
    <property type="evidence" value="ECO:0007669"/>
    <property type="project" value="UniProtKB-KW"/>
</dbReference>
<accession>A0ABT5YIQ2</accession>
<sequence length="399" mass="43270">MSVSNVQARPASHDTPLPIRRQVAELPVSGIQQVWEMGFQRDDVIGLWVGEGDVPTPEFICEPAIASLRAGNTYYTHKRGIPPLCAALVDYHAKHLGIAPDQERISVTSSGMSALALVFQAILEPEDEVILVSPIWPNAMAAVSIAGGRPVEVALTPRSDGGFLLDLDRLKAAIGPRTRALFIASPGNPTGWMMEREQQREVLALAREKGLWIIADEVYHRFTYDRPLAPSFASIADPEDALICVHSFSKAWAMTGWRLGWLLHPPSMAETFGKLIEYSSSGAQHFLQDGAVAAIREGEPFVEEMVNRCRQGGEIVFEALSQCPRVTIAKPQAAFYAFFGVEGVTDSLAFAKQLVLDCGVGLAPGSTFGAAGEGYLRLCFASSPARIAQAMERLVPALK</sequence>
<dbReference type="PANTHER" id="PTHR46383">
    <property type="entry name" value="ASPARTATE AMINOTRANSFERASE"/>
    <property type="match status" value="1"/>
</dbReference>
<keyword evidence="3 7" id="KW-0032">Aminotransferase</keyword>
<dbReference type="EMBL" id="JARHUD010000001">
    <property type="protein sequence ID" value="MDF2094698.1"/>
    <property type="molecule type" value="Genomic_DNA"/>
</dbReference>
<protein>
    <recommendedName>
        <fullName evidence="7">Aminotransferase</fullName>
        <ecNumber evidence="7">2.6.1.-</ecNumber>
    </recommendedName>
</protein>
<feature type="domain" description="Aminotransferase class I/classII large" evidence="8">
    <location>
        <begin position="43"/>
        <end position="394"/>
    </location>
</feature>
<evidence type="ECO:0000256" key="6">
    <source>
        <dbReference type="ARBA" id="ARBA00049185"/>
    </source>
</evidence>
<dbReference type="PANTHER" id="PTHR46383:SF2">
    <property type="entry name" value="AMINOTRANSFERASE"/>
    <property type="match status" value="1"/>
</dbReference>
<dbReference type="SUPFAM" id="SSF53383">
    <property type="entry name" value="PLP-dependent transferases"/>
    <property type="match status" value="1"/>
</dbReference>
<dbReference type="InterPro" id="IPR015422">
    <property type="entry name" value="PyrdxlP-dep_Trfase_small"/>
</dbReference>
<evidence type="ECO:0000256" key="1">
    <source>
        <dbReference type="ARBA" id="ARBA00001933"/>
    </source>
</evidence>
<dbReference type="InterPro" id="IPR015424">
    <property type="entry name" value="PyrdxlP-dep_Trfase"/>
</dbReference>
<dbReference type="InterPro" id="IPR004838">
    <property type="entry name" value="NHTrfase_class1_PyrdxlP-BS"/>
</dbReference>
<dbReference type="InterPro" id="IPR004839">
    <property type="entry name" value="Aminotransferase_I/II_large"/>
</dbReference>
<organism evidence="9 10">
    <name type="scientific">Aquibaculum arenosum</name>
    <dbReference type="NCBI Taxonomy" id="3032591"/>
    <lineage>
        <taxon>Bacteria</taxon>
        <taxon>Pseudomonadati</taxon>
        <taxon>Pseudomonadota</taxon>
        <taxon>Alphaproteobacteria</taxon>
        <taxon>Rhodospirillales</taxon>
        <taxon>Rhodovibrionaceae</taxon>
        <taxon>Aquibaculum</taxon>
    </lineage>
</organism>
<name>A0ABT5YIQ2_9PROT</name>
<dbReference type="CDD" id="cd00609">
    <property type="entry name" value="AAT_like"/>
    <property type="match status" value="1"/>
</dbReference>
<dbReference type="InterPro" id="IPR015421">
    <property type="entry name" value="PyrdxlP-dep_Trfase_major"/>
</dbReference>
<dbReference type="Proteomes" id="UP001215503">
    <property type="component" value="Unassembled WGS sequence"/>
</dbReference>
<evidence type="ECO:0000313" key="10">
    <source>
        <dbReference type="Proteomes" id="UP001215503"/>
    </source>
</evidence>
<comment type="similarity">
    <text evidence="2 7">Belongs to the class-I pyridoxal-phosphate-dependent aminotransferase family.</text>
</comment>
<reference evidence="9 10" key="1">
    <citation type="submission" date="2023-03" db="EMBL/GenBank/DDBJ databases">
        <title>Fodinicurvata sp. CAU 1616 isolated from sea sendiment.</title>
        <authorList>
            <person name="Kim W."/>
        </authorList>
    </citation>
    <scope>NUCLEOTIDE SEQUENCE [LARGE SCALE GENOMIC DNA]</scope>
    <source>
        <strain evidence="9 10">CAU 1616</strain>
    </source>
</reference>
<evidence type="ECO:0000256" key="3">
    <source>
        <dbReference type="ARBA" id="ARBA00022576"/>
    </source>
</evidence>
<dbReference type="Pfam" id="PF00155">
    <property type="entry name" value="Aminotran_1_2"/>
    <property type="match status" value="1"/>
</dbReference>
<dbReference type="NCBIfam" id="NF004770">
    <property type="entry name" value="PRK06108.1"/>
    <property type="match status" value="1"/>
</dbReference>
<dbReference type="InterPro" id="IPR050596">
    <property type="entry name" value="AspAT/PAT-like"/>
</dbReference>
<keyword evidence="5" id="KW-0663">Pyridoxal phosphate</keyword>
<dbReference type="EC" id="2.6.1.-" evidence="7"/>
<proteinExistence type="inferred from homology"/>
<keyword evidence="4 7" id="KW-0808">Transferase</keyword>
<dbReference type="RefSeq" id="WP_275819408.1">
    <property type="nucleotide sequence ID" value="NZ_JARHUD010000001.1"/>
</dbReference>